<feature type="compositionally biased region" description="Low complexity" evidence="1">
    <location>
        <begin position="324"/>
        <end position="333"/>
    </location>
</feature>
<dbReference type="EMBL" id="FOPU01000017">
    <property type="protein sequence ID" value="SFH53612.1"/>
    <property type="molecule type" value="Genomic_DNA"/>
</dbReference>
<dbReference type="Proteomes" id="UP000183635">
    <property type="component" value="Unassembled WGS sequence"/>
</dbReference>
<feature type="region of interest" description="Disordered" evidence="1">
    <location>
        <begin position="451"/>
        <end position="470"/>
    </location>
</feature>
<evidence type="ECO:0000259" key="2">
    <source>
        <dbReference type="Pfam" id="PF13699"/>
    </source>
</evidence>
<dbReference type="RefSeq" id="WP_074968007.1">
    <property type="nucleotide sequence ID" value="NZ_FOPU01000017.1"/>
</dbReference>
<name>A0A1I3AUA8_9RHOB</name>
<feature type="region of interest" description="Disordered" evidence="1">
    <location>
        <begin position="168"/>
        <end position="242"/>
    </location>
</feature>
<dbReference type="OrthoDB" id="7387101at2"/>
<protein>
    <recommendedName>
        <fullName evidence="2">eCIS core domain-containing protein</fullName>
    </recommendedName>
</protein>
<feature type="compositionally biased region" description="Low complexity" evidence="1">
    <location>
        <begin position="414"/>
        <end position="430"/>
    </location>
</feature>
<feature type="region of interest" description="Disordered" evidence="1">
    <location>
        <begin position="324"/>
        <end position="355"/>
    </location>
</feature>
<feature type="compositionally biased region" description="Basic and acidic residues" evidence="1">
    <location>
        <begin position="10"/>
        <end position="20"/>
    </location>
</feature>
<organism evidence="3 4">
    <name type="scientific">Paracoccus aminovorans</name>
    <dbReference type="NCBI Taxonomy" id="34004"/>
    <lineage>
        <taxon>Bacteria</taxon>
        <taxon>Pseudomonadati</taxon>
        <taxon>Pseudomonadota</taxon>
        <taxon>Alphaproteobacteria</taxon>
        <taxon>Rhodobacterales</taxon>
        <taxon>Paracoccaceae</taxon>
        <taxon>Paracoccus</taxon>
    </lineage>
</organism>
<proteinExistence type="predicted"/>
<reference evidence="3 4" key="1">
    <citation type="submission" date="2016-10" db="EMBL/GenBank/DDBJ databases">
        <authorList>
            <person name="de Groot N.N."/>
        </authorList>
    </citation>
    <scope>NUCLEOTIDE SEQUENCE [LARGE SCALE GENOMIC DNA]</scope>
    <source>
        <strain evidence="3 4">DSM 8537</strain>
    </source>
</reference>
<evidence type="ECO:0000313" key="3">
    <source>
        <dbReference type="EMBL" id="SFH53612.1"/>
    </source>
</evidence>
<evidence type="ECO:0000313" key="4">
    <source>
        <dbReference type="Proteomes" id="UP000183635"/>
    </source>
</evidence>
<feature type="compositionally biased region" description="Basic and acidic residues" evidence="1">
    <location>
        <begin position="505"/>
        <end position="520"/>
    </location>
</feature>
<dbReference type="InterPro" id="IPR025295">
    <property type="entry name" value="eCIS_core_dom"/>
</dbReference>
<feature type="compositionally biased region" description="Basic and acidic residues" evidence="1">
    <location>
        <begin position="616"/>
        <end position="625"/>
    </location>
</feature>
<feature type="region of interest" description="Disordered" evidence="1">
    <location>
        <begin position="498"/>
        <end position="537"/>
    </location>
</feature>
<gene>
    <name evidence="3" type="ORF">SAMN04488021_11719</name>
</gene>
<feature type="region of interest" description="Disordered" evidence="1">
    <location>
        <begin position="390"/>
        <end position="430"/>
    </location>
</feature>
<dbReference type="STRING" id="34004.SAMN04488021_11719"/>
<keyword evidence="4" id="KW-1185">Reference proteome</keyword>
<evidence type="ECO:0000256" key="1">
    <source>
        <dbReference type="SAM" id="MobiDB-lite"/>
    </source>
</evidence>
<feature type="compositionally biased region" description="Low complexity" evidence="1">
    <location>
        <begin position="217"/>
        <end position="228"/>
    </location>
</feature>
<feature type="region of interest" description="Disordered" evidence="1">
    <location>
        <begin position="568"/>
        <end position="588"/>
    </location>
</feature>
<accession>A0A1I3AUA8</accession>
<dbReference type="Pfam" id="PF13699">
    <property type="entry name" value="eCIS_core"/>
    <property type="match status" value="1"/>
</dbReference>
<feature type="region of interest" description="Disordered" evidence="1">
    <location>
        <begin position="1"/>
        <end position="38"/>
    </location>
</feature>
<sequence length="1701" mass="179492">MSAARKHVPLKPEPKPEAKRPRWKVVARAPAPEPAADHIPLDRLRAAAEPGVVQAPLPFRPALEAMFGRDLPQVEVLTGPGVEAALDREDAEAAARDGLLFLRRDAALPVVAHELAHALQPRRAAADPAAAEAEAGALEWRATRAASLPQPVTPMPPGALAFRMQGALAEPPQPAPAEPEPPAVAPFPATGTGSAGTGTGTGTGTETPQPAPPAPQAQPVAAPEASPETLGPAAAPDLSAQTETAAAGAQAAVAALDAAEDAQGVMAAFHAAPPSVKAREAPGLDARIASASARTRAAEDAALPEFRAEMSPGEPLPEAAAVAAPAATAQPLEAAPPAPPPLPELAPTPEPGRAAANANLAPTLERDFTVGEPAALQHTLDQVQTSDAAAIPSAGPAPDVPLAGATDPARVAEQEGAASAQAATGQAEAARAVIDGPGPERAQLRAMSETLAPQPPAPVEPAPAQPPVAGAAAFAAQPLDAETVALFDRAHGPAMQQSLAGAQADLDRAAETREAGRDAAIDTAQSETARLNAEADTAQRDEVIARRGQIQTARQEALDQQAARVSDLQGEAAEARGSARAEVDAEVSRTETRIDGDFAAAEAQAQAEVAQGEARAASERDAAEREAEDQSWWDRALDWVKSQLAKLTEAINAIFDAVRAAVRDIIEAVKSAALALIDAAAGLIKGIIETFSALLKTLVTRLLAEHFPAIAAALNAAIDAAVHAATAAIDSIATALKTGIAFLMDALAAALDAVLAAWQAATNAALALANAALQGDWRALARLILSPILMALGIQPDAFFQLFDRAAQAIDLIVANPGGFVQNLLEAVKGGIRRFADNFRRHLIAGIILWLTGPLGRGITMPAEFDLWGLLDVTRQALGLTLETVRRVAVRVIGEGAVRKIEYVLSYVRALITGGWQGLWEQIASDLGMLRDMVLDQIRTFLLEKVVIASIMWLASMFNPVGALVKLVMTIWNFIKFLRAQLSRIFAVAQTVINTMWEIATGALEPPIRGVEQVLGRLVPIVLDLLARLIGVDGIPQKVQDILKAVRLRIETALENLMRRVLAAFGIKTSEPEGPAAGQIMAPIPFRAGSESHTLLIEDEGETVRPVIRSDPTPLVQWLDERLGQPFTDYAAQKNWRGAVLANKRAELAALVASAKAEEAQLDAQAELTEDAINAAADPNAGEAVKAAATAKAQETQAKGEQTKSAVARVLEFFGISIVPLDQKFAPELEAMSSALSENLRRYVLPNLDVARYTPLDWRGFGTMLAGDGAATEPWRSPANATGAARRFTGGAFDAAIAAKAEELAKAGTLPNAETFLRTDNKLDPTKIGTLFGDHLARRLNSSGANTAILGQLLAGGGPAYPALMDAIATPLLEAVTAMCSSDPTHDRAFNIVTGTYFRDTIVPGFDALMRNAAWSKYYQDDAQNAASDETGGVDRGIGFFVRPDPTGNAGSKRAGKNGERLADAVRGAQLRQHEWIASRFAAQIIRNAADDVEHGQTDRLRGLCELIQFQNQVRTPTKQLIFSPEGPYPAQKVVISYQAFGHRMDQEWKDTPEAALPAQRRAEWYPAGTPHQGTRIAILQGHPGAISARVRGDAPSPDITQQAAGHGTWDRALGDIVARDLSDGTVYFAEMHELADKIVDFFNLTVWTGESLPSGSTGYNEYFDSGDRQENIVALAESYRAYFPNFEATLREQVARVRSA</sequence>
<feature type="compositionally biased region" description="Basic and acidic residues" evidence="1">
    <location>
        <begin position="573"/>
        <end position="588"/>
    </location>
</feature>
<feature type="compositionally biased region" description="Pro residues" evidence="1">
    <location>
        <begin position="453"/>
        <end position="466"/>
    </location>
</feature>
<feature type="compositionally biased region" description="Pro residues" evidence="1">
    <location>
        <begin position="171"/>
        <end position="185"/>
    </location>
</feature>
<feature type="compositionally biased region" description="Pro residues" evidence="1">
    <location>
        <begin position="334"/>
        <end position="350"/>
    </location>
</feature>
<feature type="region of interest" description="Disordered" evidence="1">
    <location>
        <begin position="609"/>
        <end position="628"/>
    </location>
</feature>
<feature type="domain" description="eCIS core" evidence="2">
    <location>
        <begin position="56"/>
        <end position="124"/>
    </location>
</feature>
<feature type="compositionally biased region" description="Gly residues" evidence="1">
    <location>
        <begin position="193"/>
        <end position="203"/>
    </location>
</feature>